<reference evidence="2" key="1">
    <citation type="journal article" date="2019" name="Int. J. Syst. Evol. Microbiol.">
        <title>The Global Catalogue of Microorganisms (GCM) 10K type strain sequencing project: providing services to taxonomists for standard genome sequencing and annotation.</title>
        <authorList>
            <consortium name="The Broad Institute Genomics Platform"/>
            <consortium name="The Broad Institute Genome Sequencing Center for Infectious Disease"/>
            <person name="Wu L."/>
            <person name="Ma J."/>
        </authorList>
    </citation>
    <scope>NUCLEOTIDE SEQUENCE [LARGE SCALE GENOMIC DNA]</scope>
    <source>
        <strain evidence="2">JCM 17979</strain>
    </source>
</reference>
<evidence type="ECO:0000313" key="1">
    <source>
        <dbReference type="EMBL" id="GAA4781178.1"/>
    </source>
</evidence>
<proteinExistence type="predicted"/>
<dbReference type="EMBL" id="BAABHO010000007">
    <property type="protein sequence ID" value="GAA4781178.1"/>
    <property type="molecule type" value="Genomic_DNA"/>
</dbReference>
<protein>
    <recommendedName>
        <fullName evidence="3">Cupin</fullName>
    </recommendedName>
</protein>
<keyword evidence="2" id="KW-1185">Reference proteome</keyword>
<comment type="caution">
    <text evidence="1">The sequence shown here is derived from an EMBL/GenBank/DDBJ whole genome shotgun (WGS) entry which is preliminary data.</text>
</comment>
<accession>A0ABP9AHC2</accession>
<sequence length="120" mass="12752">MTSTTAMQKGDLAAAPSDVHGRISKKTVELDGVSVTEVTFGVGARWSQDLKDDAGTDTCELPHVALVLSGRLHVVMDDGSEDEFGPHQVMLLPPGHDAWSVGDEPAVFVEFSRGNDLYGA</sequence>
<dbReference type="Proteomes" id="UP001500928">
    <property type="component" value="Unassembled WGS sequence"/>
</dbReference>
<dbReference type="RefSeq" id="WP_345412045.1">
    <property type="nucleotide sequence ID" value="NZ_BAABHO010000007.1"/>
</dbReference>
<dbReference type="Gene3D" id="2.60.120.10">
    <property type="entry name" value="Jelly Rolls"/>
    <property type="match status" value="1"/>
</dbReference>
<dbReference type="SUPFAM" id="SSF51182">
    <property type="entry name" value="RmlC-like cupins"/>
    <property type="match status" value="1"/>
</dbReference>
<gene>
    <name evidence="1" type="ORF">GCM10023200_13090</name>
</gene>
<dbReference type="InterPro" id="IPR011051">
    <property type="entry name" value="RmlC_Cupin_sf"/>
</dbReference>
<organism evidence="1 2">
    <name type="scientific">Actinomycetospora chlora</name>
    <dbReference type="NCBI Taxonomy" id="663608"/>
    <lineage>
        <taxon>Bacteria</taxon>
        <taxon>Bacillati</taxon>
        <taxon>Actinomycetota</taxon>
        <taxon>Actinomycetes</taxon>
        <taxon>Pseudonocardiales</taxon>
        <taxon>Pseudonocardiaceae</taxon>
        <taxon>Actinomycetospora</taxon>
    </lineage>
</organism>
<evidence type="ECO:0008006" key="3">
    <source>
        <dbReference type="Google" id="ProtNLM"/>
    </source>
</evidence>
<name>A0ABP9AHC2_9PSEU</name>
<evidence type="ECO:0000313" key="2">
    <source>
        <dbReference type="Proteomes" id="UP001500928"/>
    </source>
</evidence>
<dbReference type="InterPro" id="IPR014710">
    <property type="entry name" value="RmlC-like_jellyroll"/>
</dbReference>